<dbReference type="EMBL" id="PEZF01000188">
    <property type="protein sequence ID" value="PIS16159.1"/>
    <property type="molecule type" value="Genomic_DNA"/>
</dbReference>
<dbReference type="InterPro" id="IPR007197">
    <property type="entry name" value="rSAM"/>
</dbReference>
<dbReference type="InterPro" id="IPR013785">
    <property type="entry name" value="Aldolase_TIM"/>
</dbReference>
<dbReference type="InterPro" id="IPR058240">
    <property type="entry name" value="rSAM_sf"/>
</dbReference>
<sequence>MNTTIRKFISASTLIKEGRFDLFRYKLLKKLGFKNILPPLPIWLVVEPVNFCNLRCPICPFGSGKMTRSPRVMTFLEFKKIIDEVRGYTTKMLLYNYGEPFLNPEIFEMIRYAADADIRVRLSTNGMLIKSKEMAEEIIRSGAWHLTFSFDGLDQETLTKYRKGANVDDVIRAIELVVGAKRELGSKTPKIELQFLVTKNNEHQRKAMGEFAQKIGVDSYLEKSLHLYGETDFQDIAKEYLPSDLSFSRYNIKEGGVSVSMGEIKNKCTLVEESAAINSDGSVVPCYYDFNSQYTMGNVFGENL</sequence>
<dbReference type="CDD" id="cd21109">
    <property type="entry name" value="SPASM"/>
    <property type="match status" value="1"/>
</dbReference>
<organism evidence="6 7">
    <name type="scientific">Candidatus Portnoybacteria bacterium CG09_land_8_20_14_0_10_44_13</name>
    <dbReference type="NCBI Taxonomy" id="1974811"/>
    <lineage>
        <taxon>Bacteria</taxon>
        <taxon>Candidatus Portnoyibacteriota</taxon>
    </lineage>
</organism>
<dbReference type="PROSITE" id="PS51918">
    <property type="entry name" value="RADICAL_SAM"/>
    <property type="match status" value="1"/>
</dbReference>
<dbReference type="PANTHER" id="PTHR11228:SF7">
    <property type="entry name" value="PQQA PEPTIDE CYCLASE"/>
    <property type="match status" value="1"/>
</dbReference>
<evidence type="ECO:0000259" key="5">
    <source>
        <dbReference type="PROSITE" id="PS51918"/>
    </source>
</evidence>
<proteinExistence type="predicted"/>
<dbReference type="Pfam" id="PF04055">
    <property type="entry name" value="Radical_SAM"/>
    <property type="match status" value="1"/>
</dbReference>
<dbReference type="SFLD" id="SFLDS00029">
    <property type="entry name" value="Radical_SAM"/>
    <property type="match status" value="1"/>
</dbReference>
<dbReference type="SMART" id="SM00729">
    <property type="entry name" value="Elp3"/>
    <property type="match status" value="1"/>
</dbReference>
<feature type="domain" description="Radical SAM core" evidence="5">
    <location>
        <begin position="38"/>
        <end position="263"/>
    </location>
</feature>
<evidence type="ECO:0000256" key="2">
    <source>
        <dbReference type="ARBA" id="ARBA00022723"/>
    </source>
</evidence>
<accession>A0A2H0WW72</accession>
<gene>
    <name evidence="6" type="ORF">COT61_05405</name>
</gene>
<evidence type="ECO:0000256" key="4">
    <source>
        <dbReference type="ARBA" id="ARBA00023014"/>
    </source>
</evidence>
<name>A0A2H0WW72_9BACT</name>
<protein>
    <recommendedName>
        <fullName evidence="5">Radical SAM core domain-containing protein</fullName>
    </recommendedName>
</protein>
<dbReference type="Pfam" id="PF13186">
    <property type="entry name" value="SPASM"/>
    <property type="match status" value="1"/>
</dbReference>
<dbReference type="CDD" id="cd01335">
    <property type="entry name" value="Radical_SAM"/>
    <property type="match status" value="1"/>
</dbReference>
<evidence type="ECO:0000256" key="1">
    <source>
        <dbReference type="ARBA" id="ARBA00022691"/>
    </source>
</evidence>
<dbReference type="SFLD" id="SFLDG01067">
    <property type="entry name" value="SPASM/twitch_domain_containing"/>
    <property type="match status" value="1"/>
</dbReference>
<dbReference type="Proteomes" id="UP000229080">
    <property type="component" value="Unassembled WGS sequence"/>
</dbReference>
<keyword evidence="4" id="KW-0411">Iron-sulfur</keyword>
<dbReference type="Gene3D" id="3.20.20.70">
    <property type="entry name" value="Aldolase class I"/>
    <property type="match status" value="1"/>
</dbReference>
<comment type="caution">
    <text evidence="6">The sequence shown here is derived from an EMBL/GenBank/DDBJ whole genome shotgun (WGS) entry which is preliminary data.</text>
</comment>
<dbReference type="GO" id="GO:0051536">
    <property type="term" value="F:iron-sulfur cluster binding"/>
    <property type="evidence" value="ECO:0007669"/>
    <property type="project" value="UniProtKB-KW"/>
</dbReference>
<dbReference type="SUPFAM" id="SSF102114">
    <property type="entry name" value="Radical SAM enzymes"/>
    <property type="match status" value="1"/>
</dbReference>
<keyword evidence="1" id="KW-0949">S-adenosyl-L-methionine</keyword>
<evidence type="ECO:0000256" key="3">
    <source>
        <dbReference type="ARBA" id="ARBA00023004"/>
    </source>
</evidence>
<keyword evidence="2" id="KW-0479">Metal-binding</keyword>
<evidence type="ECO:0000313" key="6">
    <source>
        <dbReference type="EMBL" id="PIS16159.1"/>
    </source>
</evidence>
<dbReference type="GO" id="GO:0003824">
    <property type="term" value="F:catalytic activity"/>
    <property type="evidence" value="ECO:0007669"/>
    <property type="project" value="InterPro"/>
</dbReference>
<dbReference type="InterPro" id="IPR023885">
    <property type="entry name" value="4Fe4S-binding_SPASM_dom"/>
</dbReference>
<dbReference type="InterPro" id="IPR050377">
    <property type="entry name" value="Radical_SAM_PqqE_MftC-like"/>
</dbReference>
<dbReference type="AlphaFoldDB" id="A0A2H0WW72"/>
<dbReference type="GO" id="GO:0046872">
    <property type="term" value="F:metal ion binding"/>
    <property type="evidence" value="ECO:0007669"/>
    <property type="project" value="UniProtKB-KW"/>
</dbReference>
<dbReference type="InterPro" id="IPR006638">
    <property type="entry name" value="Elp3/MiaA/NifB-like_rSAM"/>
</dbReference>
<keyword evidence="3" id="KW-0408">Iron</keyword>
<evidence type="ECO:0000313" key="7">
    <source>
        <dbReference type="Proteomes" id="UP000229080"/>
    </source>
</evidence>
<dbReference type="PANTHER" id="PTHR11228">
    <property type="entry name" value="RADICAL SAM DOMAIN PROTEIN"/>
    <property type="match status" value="1"/>
</dbReference>
<reference evidence="7" key="1">
    <citation type="submission" date="2017-09" db="EMBL/GenBank/DDBJ databases">
        <title>Depth-based differentiation of microbial function through sediment-hosted aquifers and enrichment of novel symbionts in the deep terrestrial subsurface.</title>
        <authorList>
            <person name="Probst A.J."/>
            <person name="Ladd B."/>
            <person name="Jarett J.K."/>
            <person name="Geller-Mcgrath D.E."/>
            <person name="Sieber C.M.K."/>
            <person name="Emerson J.B."/>
            <person name="Anantharaman K."/>
            <person name="Thomas B.C."/>
            <person name="Malmstrom R."/>
            <person name="Stieglmeier M."/>
            <person name="Klingl A."/>
            <person name="Woyke T."/>
            <person name="Ryan C.M."/>
            <person name="Banfield J.F."/>
        </authorList>
    </citation>
    <scope>NUCLEOTIDE SEQUENCE [LARGE SCALE GENOMIC DNA]</scope>
</reference>